<accession>A0A9P6LK57</accession>
<dbReference type="Proteomes" id="UP000781932">
    <property type="component" value="Unassembled WGS sequence"/>
</dbReference>
<reference evidence="3" key="1">
    <citation type="submission" date="2020-03" db="EMBL/GenBank/DDBJ databases">
        <authorList>
            <person name="He L."/>
        </authorList>
    </citation>
    <scope>NUCLEOTIDE SEQUENCE</scope>
    <source>
        <strain evidence="3">CkLH20</strain>
    </source>
</reference>
<feature type="region of interest" description="Disordered" evidence="1">
    <location>
        <begin position="1"/>
        <end position="24"/>
    </location>
</feature>
<organism evidence="3 4">
    <name type="scientific">Colletotrichum karsti</name>
    <dbReference type="NCBI Taxonomy" id="1095194"/>
    <lineage>
        <taxon>Eukaryota</taxon>
        <taxon>Fungi</taxon>
        <taxon>Dikarya</taxon>
        <taxon>Ascomycota</taxon>
        <taxon>Pezizomycotina</taxon>
        <taxon>Sordariomycetes</taxon>
        <taxon>Hypocreomycetidae</taxon>
        <taxon>Glomerellales</taxon>
        <taxon>Glomerellaceae</taxon>
        <taxon>Colletotrichum</taxon>
        <taxon>Colletotrichum boninense species complex</taxon>
    </lineage>
</organism>
<comment type="caution">
    <text evidence="3">The sequence shown here is derived from an EMBL/GenBank/DDBJ whole genome shotgun (WGS) entry which is preliminary data.</text>
</comment>
<evidence type="ECO:0000259" key="2">
    <source>
        <dbReference type="Pfam" id="PF20183"/>
    </source>
</evidence>
<feature type="domain" description="DUF6546" evidence="2">
    <location>
        <begin position="281"/>
        <end position="474"/>
    </location>
</feature>
<sequence>MQLRSRNIPSAGESPANTSSRSRWTSLPPEIRLMILEQLQRTKFPEQRTVSWCSVSSEWQAFFEKQNFRSLKLMTLADIQRFQRLVRDRQRLVKQVWLHIMLQRYGCGQCDIPEAARTITANNQTFSRRILALLTVLSQWDTTEREGTGLTLKLSAASPSDVEHRFSERGANGRNHQVRAQWLRFSKQGSKMRRIGSLLDFDTKAFTPKLRRQAQGGLPATPVVTEFVMSRTSHRSMSAAALEKVLPSFTRLEHIRYQPWRGVDLDDQMLRDLSNAALLQNLPSAISSLSLWEEASTRFHHRFRKLDEPTMDLVSAAVDASQRLRAFSASYAVDAVDFFRVAHGRTTTPYWPDLKTLAFTSMKALFDVRGSVLANDLLSAAGQAAMRMPQLGTLEIWSWRADDGFRFVYEVSERQTKLMIESSWNFRPSRDMLEVWRTVGATHTRHELEVTHVTLSKEQVARKYEFLPRLRLRNFIDGP</sequence>
<evidence type="ECO:0000313" key="3">
    <source>
        <dbReference type="EMBL" id="KAF9876388.1"/>
    </source>
</evidence>
<evidence type="ECO:0000256" key="1">
    <source>
        <dbReference type="SAM" id="MobiDB-lite"/>
    </source>
</evidence>
<dbReference type="InterPro" id="IPR046676">
    <property type="entry name" value="DUF6546"/>
</dbReference>
<proteinExistence type="predicted"/>
<dbReference type="GeneID" id="62162122"/>
<dbReference type="OrthoDB" id="4840822at2759"/>
<gene>
    <name evidence="3" type="ORF">CkaCkLH20_06331</name>
</gene>
<keyword evidence="4" id="KW-1185">Reference proteome</keyword>
<feature type="compositionally biased region" description="Polar residues" evidence="1">
    <location>
        <begin position="15"/>
        <end position="24"/>
    </location>
</feature>
<protein>
    <recommendedName>
        <fullName evidence="2">DUF6546 domain-containing protein</fullName>
    </recommendedName>
</protein>
<name>A0A9P6LK57_9PEZI</name>
<dbReference type="EMBL" id="JAATWM020000018">
    <property type="protein sequence ID" value="KAF9876388.1"/>
    <property type="molecule type" value="Genomic_DNA"/>
</dbReference>
<dbReference type="Pfam" id="PF20183">
    <property type="entry name" value="DUF6546"/>
    <property type="match status" value="1"/>
</dbReference>
<evidence type="ECO:0000313" key="4">
    <source>
        <dbReference type="Proteomes" id="UP000781932"/>
    </source>
</evidence>
<reference evidence="3" key="2">
    <citation type="submission" date="2020-11" db="EMBL/GenBank/DDBJ databases">
        <title>Whole genome sequencing of Colletotrichum sp.</title>
        <authorList>
            <person name="Li H."/>
        </authorList>
    </citation>
    <scope>NUCLEOTIDE SEQUENCE</scope>
    <source>
        <strain evidence="3">CkLH20</strain>
    </source>
</reference>
<dbReference type="AlphaFoldDB" id="A0A9P6LK57"/>
<dbReference type="RefSeq" id="XP_038745849.1">
    <property type="nucleotide sequence ID" value="XM_038889048.1"/>
</dbReference>